<evidence type="ECO:0000313" key="1">
    <source>
        <dbReference type="EMBL" id="MBD0415142.1"/>
    </source>
</evidence>
<dbReference type="RefSeq" id="WP_188164583.1">
    <property type="nucleotide sequence ID" value="NZ_JACVVX010000003.1"/>
</dbReference>
<accession>A0A8J6PVN7</accession>
<reference evidence="1" key="1">
    <citation type="submission" date="2020-09" db="EMBL/GenBank/DDBJ databases">
        <title>Genome seq and assembly of Tianweitania sp.</title>
        <authorList>
            <person name="Chhetri G."/>
        </authorList>
    </citation>
    <scope>NUCLEOTIDE SEQUENCE</scope>
    <source>
        <strain evidence="1">Rool2</strain>
    </source>
</reference>
<dbReference type="Gene3D" id="3.40.50.12370">
    <property type="match status" value="1"/>
</dbReference>
<dbReference type="EMBL" id="JACVVX010000003">
    <property type="protein sequence ID" value="MBD0415142.1"/>
    <property type="molecule type" value="Genomic_DNA"/>
</dbReference>
<comment type="caution">
    <text evidence="1">The sequence shown here is derived from an EMBL/GenBank/DDBJ whole genome shotgun (WGS) entry which is preliminary data.</text>
</comment>
<dbReference type="Proteomes" id="UP000643405">
    <property type="component" value="Unassembled WGS sequence"/>
</dbReference>
<dbReference type="CDD" id="cd00293">
    <property type="entry name" value="USP-like"/>
    <property type="match status" value="1"/>
</dbReference>
<dbReference type="SUPFAM" id="SSF52402">
    <property type="entry name" value="Adenine nucleotide alpha hydrolases-like"/>
    <property type="match status" value="1"/>
</dbReference>
<evidence type="ECO:0000313" key="2">
    <source>
        <dbReference type="Proteomes" id="UP000643405"/>
    </source>
</evidence>
<organism evidence="1 2">
    <name type="scientific">Oryzicola mucosus</name>
    <dbReference type="NCBI Taxonomy" id="2767425"/>
    <lineage>
        <taxon>Bacteria</taxon>
        <taxon>Pseudomonadati</taxon>
        <taxon>Pseudomonadota</taxon>
        <taxon>Alphaproteobacteria</taxon>
        <taxon>Hyphomicrobiales</taxon>
        <taxon>Phyllobacteriaceae</taxon>
        <taxon>Oryzicola</taxon>
    </lineage>
</organism>
<protein>
    <submittedName>
        <fullName evidence="1">Universal stress protein</fullName>
    </submittedName>
</protein>
<name>A0A8J6PVN7_9HYPH</name>
<sequence>MTIQTYLPLVTYPDANSLATIKNAVTVSKLLNATLNAQAFDIVVPPVSNAFSQMLLNLPEMIMEAEELSAHHGARLLQAVDEQARSASVPFTITVAKAPLTSVADRAAAQARYYDLALIGCSPDNTGAQMVAEALVFGAGRPALLIPESISLSRLDHVVIAWDGSRVAARAVSDALPLLDRAVRISVVTATGEKHIEDEQGAERLAESLRRGGLLAEWKTIPAGTGRIGDILQQHAGSIGANVLVMGGYGHSRLRDFVLGGATAGVLGNLQLPVMLSH</sequence>
<dbReference type="InterPro" id="IPR006015">
    <property type="entry name" value="Universal_stress_UspA"/>
</dbReference>
<keyword evidence="2" id="KW-1185">Reference proteome</keyword>
<dbReference type="AlphaFoldDB" id="A0A8J6PVN7"/>
<gene>
    <name evidence="1" type="ORF">ICI42_10800</name>
</gene>
<dbReference type="PRINTS" id="PR01438">
    <property type="entry name" value="UNVRSLSTRESS"/>
</dbReference>
<proteinExistence type="predicted"/>